<name>A0ABU5PP06_9BACL</name>
<evidence type="ECO:0000313" key="4">
    <source>
        <dbReference type="EMBL" id="MEA3571674.1"/>
    </source>
</evidence>
<dbReference type="InterPro" id="IPR039532">
    <property type="entry name" value="TetR_C_Firmicutes"/>
</dbReference>
<dbReference type="Gene3D" id="1.10.357.10">
    <property type="entry name" value="Tetracycline Repressor, domain 2"/>
    <property type="match status" value="1"/>
</dbReference>
<evidence type="ECO:0000259" key="3">
    <source>
        <dbReference type="PROSITE" id="PS50977"/>
    </source>
</evidence>
<dbReference type="SUPFAM" id="SSF46689">
    <property type="entry name" value="Homeodomain-like"/>
    <property type="match status" value="1"/>
</dbReference>
<dbReference type="InterPro" id="IPR001647">
    <property type="entry name" value="HTH_TetR"/>
</dbReference>
<dbReference type="InterPro" id="IPR050624">
    <property type="entry name" value="HTH-type_Tx_Regulator"/>
</dbReference>
<dbReference type="Pfam" id="PF00440">
    <property type="entry name" value="TetR_N"/>
    <property type="match status" value="1"/>
</dbReference>
<sequence length="189" mass="21838">MSSNKEGKVDPRVIRTKRMFREALIALLQENNDLRKVTVQGLADRAGLNRATFYLHYRDVEDLLEQLTKEVLDELARRIHPLTEGGPTKDNNPLVSFLEEIYENAALFQVLLENKEFRHQLFEIMMNIVSTRRERRKPADPSKQVPIEVIAASTLGIVTWWIEEGTPYSPSYLANQINQLYRRSSPSKA</sequence>
<gene>
    <name evidence="4" type="ORF">U9M73_17135</name>
</gene>
<dbReference type="RefSeq" id="WP_323078232.1">
    <property type="nucleotide sequence ID" value="NZ_CBCSKM010000009.1"/>
</dbReference>
<organism evidence="4 5">
    <name type="scientific">Paenibacillus phoenicis</name>
    <dbReference type="NCBI Taxonomy" id="554117"/>
    <lineage>
        <taxon>Bacteria</taxon>
        <taxon>Bacillati</taxon>
        <taxon>Bacillota</taxon>
        <taxon>Bacilli</taxon>
        <taxon>Bacillales</taxon>
        <taxon>Paenibacillaceae</taxon>
        <taxon>Paenibacillus</taxon>
    </lineage>
</organism>
<dbReference type="PANTHER" id="PTHR43479:SF23">
    <property type="entry name" value="HTH TETR-TYPE DOMAIN-CONTAINING PROTEIN"/>
    <property type="match status" value="1"/>
</dbReference>
<dbReference type="EMBL" id="JAYERP010000001">
    <property type="protein sequence ID" value="MEA3571674.1"/>
    <property type="molecule type" value="Genomic_DNA"/>
</dbReference>
<evidence type="ECO:0000256" key="1">
    <source>
        <dbReference type="ARBA" id="ARBA00023125"/>
    </source>
</evidence>
<accession>A0ABU5PP06</accession>
<proteinExistence type="predicted"/>
<protein>
    <submittedName>
        <fullName evidence="4">TetR/AcrR family transcriptional regulator</fullName>
    </submittedName>
</protein>
<evidence type="ECO:0000313" key="5">
    <source>
        <dbReference type="Proteomes" id="UP001292216"/>
    </source>
</evidence>
<keyword evidence="5" id="KW-1185">Reference proteome</keyword>
<feature type="DNA-binding region" description="H-T-H motif" evidence="2">
    <location>
        <begin position="38"/>
        <end position="57"/>
    </location>
</feature>
<evidence type="ECO:0000256" key="2">
    <source>
        <dbReference type="PROSITE-ProRule" id="PRU00335"/>
    </source>
</evidence>
<dbReference type="PANTHER" id="PTHR43479">
    <property type="entry name" value="ACREF/ENVCD OPERON REPRESSOR-RELATED"/>
    <property type="match status" value="1"/>
</dbReference>
<dbReference type="InterPro" id="IPR009057">
    <property type="entry name" value="Homeodomain-like_sf"/>
</dbReference>
<dbReference type="Proteomes" id="UP001292216">
    <property type="component" value="Unassembled WGS sequence"/>
</dbReference>
<feature type="domain" description="HTH tetR-type" evidence="3">
    <location>
        <begin position="14"/>
        <end position="75"/>
    </location>
</feature>
<dbReference type="Pfam" id="PF14278">
    <property type="entry name" value="TetR_C_8"/>
    <property type="match status" value="1"/>
</dbReference>
<reference evidence="4 5" key="1">
    <citation type="submission" date="2023-12" db="EMBL/GenBank/DDBJ databases">
        <title>Whole genome sequencing of Paenibacillus phoenicis isolated from the Phoenix Mars Lander spacecraft assembly facility.</title>
        <authorList>
            <person name="Garcia A."/>
            <person name="Venkateswaran K."/>
        </authorList>
    </citation>
    <scope>NUCLEOTIDE SEQUENCE [LARGE SCALE GENOMIC DNA]</scope>
    <source>
        <strain evidence="4 5">3PO2SA</strain>
    </source>
</reference>
<keyword evidence="1 2" id="KW-0238">DNA-binding</keyword>
<comment type="caution">
    <text evidence="4">The sequence shown here is derived from an EMBL/GenBank/DDBJ whole genome shotgun (WGS) entry which is preliminary data.</text>
</comment>
<dbReference type="PROSITE" id="PS50977">
    <property type="entry name" value="HTH_TETR_2"/>
    <property type="match status" value="1"/>
</dbReference>